<evidence type="ECO:0000259" key="4">
    <source>
        <dbReference type="Pfam" id="PF00149"/>
    </source>
</evidence>
<dbReference type="Gene3D" id="3.60.21.10">
    <property type="match status" value="1"/>
</dbReference>
<dbReference type="EMBL" id="CAJVPL010002434">
    <property type="protein sequence ID" value="CAG8610143.1"/>
    <property type="molecule type" value="Genomic_DNA"/>
</dbReference>
<accession>A0A9N9CQ65</accession>
<dbReference type="PANTHER" id="PTHR10161">
    <property type="entry name" value="TARTRATE-RESISTANT ACID PHOSPHATASE TYPE 5"/>
    <property type="match status" value="1"/>
</dbReference>
<evidence type="ECO:0000313" key="6">
    <source>
        <dbReference type="Proteomes" id="UP000789831"/>
    </source>
</evidence>
<dbReference type="OrthoDB" id="411211at2759"/>
<feature type="signal peptide" evidence="3">
    <location>
        <begin position="1"/>
        <end position="21"/>
    </location>
</feature>
<dbReference type="Proteomes" id="UP000789831">
    <property type="component" value="Unassembled WGS sequence"/>
</dbReference>
<feature type="domain" description="Calcineurin-like phosphoesterase" evidence="4">
    <location>
        <begin position="70"/>
        <end position="290"/>
    </location>
</feature>
<organism evidence="5 6">
    <name type="scientific">Ambispora gerdemannii</name>
    <dbReference type="NCBI Taxonomy" id="144530"/>
    <lineage>
        <taxon>Eukaryota</taxon>
        <taxon>Fungi</taxon>
        <taxon>Fungi incertae sedis</taxon>
        <taxon>Mucoromycota</taxon>
        <taxon>Glomeromycotina</taxon>
        <taxon>Glomeromycetes</taxon>
        <taxon>Archaeosporales</taxon>
        <taxon>Ambisporaceae</taxon>
        <taxon>Ambispora</taxon>
    </lineage>
</organism>
<proteinExistence type="predicted"/>
<dbReference type="AlphaFoldDB" id="A0A9N9CQ65"/>
<gene>
    <name evidence="5" type="ORF">AGERDE_LOCUS9550</name>
</gene>
<reference evidence="5" key="1">
    <citation type="submission" date="2021-06" db="EMBL/GenBank/DDBJ databases">
        <authorList>
            <person name="Kallberg Y."/>
            <person name="Tangrot J."/>
            <person name="Rosling A."/>
        </authorList>
    </citation>
    <scope>NUCLEOTIDE SEQUENCE</scope>
    <source>
        <strain evidence="5">MT106</strain>
    </source>
</reference>
<dbReference type="InterPro" id="IPR029052">
    <property type="entry name" value="Metallo-depent_PP-like"/>
</dbReference>
<dbReference type="PANTHER" id="PTHR10161:SF14">
    <property type="entry name" value="TARTRATE-RESISTANT ACID PHOSPHATASE TYPE 5"/>
    <property type="match status" value="1"/>
</dbReference>
<keyword evidence="6" id="KW-1185">Reference proteome</keyword>
<keyword evidence="1 3" id="KW-0732">Signal</keyword>
<dbReference type="Pfam" id="PF00149">
    <property type="entry name" value="Metallophos"/>
    <property type="match status" value="1"/>
</dbReference>
<dbReference type="InterPro" id="IPR004843">
    <property type="entry name" value="Calcineurin-like_PHP"/>
</dbReference>
<dbReference type="GO" id="GO:0016787">
    <property type="term" value="F:hydrolase activity"/>
    <property type="evidence" value="ECO:0007669"/>
    <property type="project" value="UniProtKB-KW"/>
</dbReference>
<evidence type="ECO:0000256" key="1">
    <source>
        <dbReference type="ARBA" id="ARBA00022729"/>
    </source>
</evidence>
<keyword evidence="2" id="KW-0378">Hydrolase</keyword>
<dbReference type="InterPro" id="IPR051558">
    <property type="entry name" value="Metallophosphoesterase_PAP"/>
</dbReference>
<name>A0A9N9CQ65_9GLOM</name>
<evidence type="ECO:0000256" key="2">
    <source>
        <dbReference type="ARBA" id="ARBA00022801"/>
    </source>
</evidence>
<sequence length="372" mass="41882">MIQRKFFSLSLILSLLIFSSGLISKSFAKKQKETPSSSSSSSDNDPIPILNPLSEFFSETYPDDTLDFSVIGDWGFPGDNQTQTANAMRIYAERFNSKFIVNVGDSFYIGGIYTYDGVSNASDPKFNTIWKATYTGKLGEIPWYAVAGNHEWYNNVTAEVDYSRNKDARFFLPSLYYTRVSHVGPNKDKIAWIHIDTNPFYYTDIKKLKKKNKEMYDALVQQGWENDDSVENLLKWIESQLVAHQDAKWIFVIGHHPLVGDCQTVGKMSRLPPLFENYRVTAYFSGHNHALAYQQPSNSSSVAYFLSGAGSKVEDICEGRTWGAFKTGFVHVTISTNDDKADFQYVDASDPNKSGGVVAYSGTLKPHPFHSN</sequence>
<comment type="caution">
    <text evidence="5">The sequence shown here is derived from an EMBL/GenBank/DDBJ whole genome shotgun (WGS) entry which is preliminary data.</text>
</comment>
<evidence type="ECO:0000256" key="3">
    <source>
        <dbReference type="SAM" id="SignalP"/>
    </source>
</evidence>
<feature type="chain" id="PRO_5040503698" evidence="3">
    <location>
        <begin position="22"/>
        <end position="372"/>
    </location>
</feature>
<evidence type="ECO:0000313" key="5">
    <source>
        <dbReference type="EMBL" id="CAG8610143.1"/>
    </source>
</evidence>
<dbReference type="SUPFAM" id="SSF56300">
    <property type="entry name" value="Metallo-dependent phosphatases"/>
    <property type="match status" value="1"/>
</dbReference>
<protein>
    <submittedName>
        <fullName evidence="5">11600_t:CDS:1</fullName>
    </submittedName>
</protein>